<organism evidence="8 9">
    <name type="scientific">Amycolatopsis sacchari</name>
    <dbReference type="NCBI Taxonomy" id="115433"/>
    <lineage>
        <taxon>Bacteria</taxon>
        <taxon>Bacillati</taxon>
        <taxon>Actinomycetota</taxon>
        <taxon>Actinomycetes</taxon>
        <taxon>Pseudonocardiales</taxon>
        <taxon>Pseudonocardiaceae</taxon>
        <taxon>Amycolatopsis</taxon>
    </lineage>
</organism>
<dbReference type="PANTHER" id="PTHR43229">
    <property type="entry name" value="NODULATION PROTEIN J"/>
    <property type="match status" value="1"/>
</dbReference>
<feature type="transmembrane region" description="Helical" evidence="6">
    <location>
        <begin position="240"/>
        <end position="258"/>
    </location>
</feature>
<evidence type="ECO:0000256" key="1">
    <source>
        <dbReference type="ARBA" id="ARBA00004141"/>
    </source>
</evidence>
<gene>
    <name evidence="8" type="ORF">SAMN05421835_102281</name>
</gene>
<evidence type="ECO:0000313" key="8">
    <source>
        <dbReference type="EMBL" id="SFI94952.1"/>
    </source>
</evidence>
<keyword evidence="2 6" id="KW-0812">Transmembrane</keyword>
<evidence type="ECO:0000256" key="3">
    <source>
        <dbReference type="ARBA" id="ARBA00022989"/>
    </source>
</evidence>
<evidence type="ECO:0000256" key="5">
    <source>
        <dbReference type="ARBA" id="ARBA00023251"/>
    </source>
</evidence>
<keyword evidence="5" id="KW-0046">Antibiotic resistance</keyword>
<dbReference type="RefSeq" id="WP_091504601.1">
    <property type="nucleotide sequence ID" value="NZ_FORP01000002.1"/>
</dbReference>
<proteinExistence type="predicted"/>
<sequence length="283" mass="29813">MSPLSGAVRAGVVRGRIELRQTFTNVQDLWAYLFPAVALTVVMIFMRGASVPGMNFQLSSLTLPSVLGMNIAFAGLVNLSQQLVTEREDGTLLRAKAVPNGMIGYLVGKIVQVAGMSLVGCVLVFIPGLFVTHGLELGAGSWLALLGVVVLGLVATMPLGAVLGSLLASPRSMGLVMLPMMGMVAISGIFYPITGLPSWLQGVGQVFPVYWVGLGMRSALLPDALAAVEVGHSWRHLETVGVLGAWAVVGLVLAPVVLRRMARRESGSTVAARKEKALQRMPG</sequence>
<dbReference type="PANTHER" id="PTHR43229:SF2">
    <property type="entry name" value="NODULATION PROTEIN J"/>
    <property type="match status" value="1"/>
</dbReference>
<evidence type="ECO:0000259" key="7">
    <source>
        <dbReference type="PROSITE" id="PS51012"/>
    </source>
</evidence>
<keyword evidence="3 6" id="KW-1133">Transmembrane helix</keyword>
<dbReference type="PROSITE" id="PS51012">
    <property type="entry name" value="ABC_TM2"/>
    <property type="match status" value="1"/>
</dbReference>
<evidence type="ECO:0000256" key="4">
    <source>
        <dbReference type="ARBA" id="ARBA00023136"/>
    </source>
</evidence>
<dbReference type="GO" id="GO:0046677">
    <property type="term" value="P:response to antibiotic"/>
    <property type="evidence" value="ECO:0007669"/>
    <property type="project" value="UniProtKB-KW"/>
</dbReference>
<feature type="transmembrane region" description="Helical" evidence="6">
    <location>
        <begin position="102"/>
        <end position="130"/>
    </location>
</feature>
<protein>
    <submittedName>
        <fullName evidence="8">ABC-2 type transport system permease protein</fullName>
    </submittedName>
</protein>
<dbReference type="AlphaFoldDB" id="A0A1I3MDD8"/>
<name>A0A1I3MDD8_9PSEU</name>
<reference evidence="8 9" key="1">
    <citation type="submission" date="2016-10" db="EMBL/GenBank/DDBJ databases">
        <authorList>
            <person name="de Groot N.N."/>
        </authorList>
    </citation>
    <scope>NUCLEOTIDE SEQUENCE [LARGE SCALE GENOMIC DNA]</scope>
    <source>
        <strain evidence="8 9">DSM 44468</strain>
    </source>
</reference>
<dbReference type="Proteomes" id="UP000199025">
    <property type="component" value="Unassembled WGS sequence"/>
</dbReference>
<comment type="subcellular location">
    <subcellularLocation>
        <location evidence="1">Membrane</location>
        <topology evidence="1">Multi-pass membrane protein</topology>
    </subcellularLocation>
</comment>
<dbReference type="InterPro" id="IPR047817">
    <property type="entry name" value="ABC2_TM_bact-type"/>
</dbReference>
<keyword evidence="4 6" id="KW-0472">Membrane</keyword>
<dbReference type="EMBL" id="FORP01000002">
    <property type="protein sequence ID" value="SFI94952.1"/>
    <property type="molecule type" value="Genomic_DNA"/>
</dbReference>
<dbReference type="STRING" id="115433.SAMN05421835_102281"/>
<dbReference type="InterPro" id="IPR051784">
    <property type="entry name" value="Nod_factor_ABC_transporter"/>
</dbReference>
<feature type="transmembrane region" description="Helical" evidence="6">
    <location>
        <begin position="175"/>
        <end position="193"/>
    </location>
</feature>
<dbReference type="Pfam" id="PF12698">
    <property type="entry name" value="ABC2_membrane_3"/>
    <property type="match status" value="1"/>
</dbReference>
<evidence type="ECO:0000256" key="2">
    <source>
        <dbReference type="ARBA" id="ARBA00022692"/>
    </source>
</evidence>
<evidence type="ECO:0000313" key="9">
    <source>
        <dbReference type="Proteomes" id="UP000199025"/>
    </source>
</evidence>
<accession>A0A1I3MDD8</accession>
<feature type="domain" description="ABC transmembrane type-2" evidence="7">
    <location>
        <begin position="26"/>
        <end position="261"/>
    </location>
</feature>
<feature type="transmembrane region" description="Helical" evidence="6">
    <location>
        <begin position="61"/>
        <end position="81"/>
    </location>
</feature>
<dbReference type="InterPro" id="IPR013525">
    <property type="entry name" value="ABC2_TM"/>
</dbReference>
<dbReference type="OrthoDB" id="9786643at2"/>
<dbReference type="PIRSF" id="PIRSF006648">
    <property type="entry name" value="DrrB"/>
    <property type="match status" value="1"/>
</dbReference>
<evidence type="ECO:0000256" key="6">
    <source>
        <dbReference type="SAM" id="Phobius"/>
    </source>
</evidence>
<keyword evidence="9" id="KW-1185">Reference proteome</keyword>
<dbReference type="InterPro" id="IPR000412">
    <property type="entry name" value="ABC_2_transport"/>
</dbReference>
<feature type="transmembrane region" description="Helical" evidence="6">
    <location>
        <begin position="142"/>
        <end position="168"/>
    </location>
</feature>
<dbReference type="GO" id="GO:0043190">
    <property type="term" value="C:ATP-binding cassette (ABC) transporter complex"/>
    <property type="evidence" value="ECO:0007669"/>
    <property type="project" value="InterPro"/>
</dbReference>
<feature type="transmembrane region" description="Helical" evidence="6">
    <location>
        <begin position="29"/>
        <end position="49"/>
    </location>
</feature>
<dbReference type="GO" id="GO:0140359">
    <property type="term" value="F:ABC-type transporter activity"/>
    <property type="evidence" value="ECO:0007669"/>
    <property type="project" value="InterPro"/>
</dbReference>